<keyword evidence="1" id="KW-0732">Signal</keyword>
<evidence type="ECO:0000313" key="3">
    <source>
        <dbReference type="Proteomes" id="UP001241758"/>
    </source>
</evidence>
<protein>
    <recommendedName>
        <fullName evidence="4">Lipoprotein</fullName>
    </recommendedName>
</protein>
<proteinExistence type="predicted"/>
<keyword evidence="3" id="KW-1185">Reference proteome</keyword>
<dbReference type="EMBL" id="JASCTH010000021">
    <property type="protein sequence ID" value="MDI6102676.1"/>
    <property type="molecule type" value="Genomic_DNA"/>
</dbReference>
<accession>A0ABT6WSF9</accession>
<reference evidence="2 3" key="1">
    <citation type="submission" date="2023-05" db="EMBL/GenBank/DDBJ databases">
        <title>Actinoplanes sp. NEAU-A12 genome sequencing.</title>
        <authorList>
            <person name="Wang Z.-S."/>
        </authorList>
    </citation>
    <scope>NUCLEOTIDE SEQUENCE [LARGE SCALE GENOMIC DNA]</scope>
    <source>
        <strain evidence="2 3">NEAU-A12</strain>
    </source>
</reference>
<sequence length="291" mass="31693">MAAGLLAAVLLSASQVACGTTTAKASTDVATTAARLDELQIQITGKVEELRAAELLNYHRVEGGIGECMREAGRKYVPVPYVSFYEGFTDADLGYGNGRATVVDSMTTKGRRIVLNELASARLKRAGAVDRKVIETDVEVLNGCAARFESRGYHDFDPPAGVRELSGLEDLLEPIHQDPAVVTAMGGYAACMKKRYGFKVDDRSDFLFKPRIAAKDAPLPGQPAKPAWTKGVAAIDKVFTADAECRRPAYEAAMTLLADRIEPWRKKNRDRLFAVRAGWRKAVGDAKKIQE</sequence>
<dbReference type="Proteomes" id="UP001241758">
    <property type="component" value="Unassembled WGS sequence"/>
</dbReference>
<feature type="chain" id="PRO_5045448226" description="Lipoprotein" evidence="1">
    <location>
        <begin position="18"/>
        <end position="291"/>
    </location>
</feature>
<organism evidence="2 3">
    <name type="scientific">Actinoplanes sandaracinus</name>
    <dbReference type="NCBI Taxonomy" id="3045177"/>
    <lineage>
        <taxon>Bacteria</taxon>
        <taxon>Bacillati</taxon>
        <taxon>Actinomycetota</taxon>
        <taxon>Actinomycetes</taxon>
        <taxon>Micromonosporales</taxon>
        <taxon>Micromonosporaceae</taxon>
        <taxon>Actinoplanes</taxon>
    </lineage>
</organism>
<evidence type="ECO:0000256" key="1">
    <source>
        <dbReference type="SAM" id="SignalP"/>
    </source>
</evidence>
<gene>
    <name evidence="2" type="ORF">QLQ12_29060</name>
</gene>
<name>A0ABT6WSF9_9ACTN</name>
<comment type="caution">
    <text evidence="2">The sequence shown here is derived from an EMBL/GenBank/DDBJ whole genome shotgun (WGS) entry which is preliminary data.</text>
</comment>
<evidence type="ECO:0008006" key="4">
    <source>
        <dbReference type="Google" id="ProtNLM"/>
    </source>
</evidence>
<evidence type="ECO:0000313" key="2">
    <source>
        <dbReference type="EMBL" id="MDI6102676.1"/>
    </source>
</evidence>
<feature type="signal peptide" evidence="1">
    <location>
        <begin position="1"/>
        <end position="17"/>
    </location>
</feature>